<keyword evidence="2" id="KW-0732">Signal</keyword>
<organism evidence="3 4">
    <name type="scientific">Streptomyces litmocidini</name>
    <dbReference type="NCBI Taxonomy" id="67318"/>
    <lineage>
        <taxon>Bacteria</taxon>
        <taxon>Bacillati</taxon>
        <taxon>Actinomycetota</taxon>
        <taxon>Actinomycetes</taxon>
        <taxon>Kitasatosporales</taxon>
        <taxon>Streptomycetaceae</taxon>
        <taxon>Streptomyces</taxon>
    </lineage>
</organism>
<feature type="signal peptide" evidence="2">
    <location>
        <begin position="1"/>
        <end position="26"/>
    </location>
</feature>
<evidence type="ECO:0000313" key="4">
    <source>
        <dbReference type="Proteomes" id="UP001611339"/>
    </source>
</evidence>
<evidence type="ECO:0000313" key="3">
    <source>
        <dbReference type="EMBL" id="MFI1716144.1"/>
    </source>
</evidence>
<keyword evidence="4" id="KW-1185">Reference proteome</keyword>
<feature type="region of interest" description="Disordered" evidence="1">
    <location>
        <begin position="56"/>
        <end position="126"/>
    </location>
</feature>
<dbReference type="Proteomes" id="UP001611339">
    <property type="component" value="Unassembled WGS sequence"/>
</dbReference>
<evidence type="ECO:0000256" key="2">
    <source>
        <dbReference type="SAM" id="SignalP"/>
    </source>
</evidence>
<evidence type="ECO:0008006" key="5">
    <source>
        <dbReference type="Google" id="ProtNLM"/>
    </source>
</evidence>
<gene>
    <name evidence="3" type="ORF">ACH407_21525</name>
</gene>
<dbReference type="EMBL" id="JBIRUI010000009">
    <property type="protein sequence ID" value="MFI1716144.1"/>
    <property type="molecule type" value="Genomic_DNA"/>
</dbReference>
<feature type="chain" id="PRO_5047228304" description="Secreted protein" evidence="2">
    <location>
        <begin position="27"/>
        <end position="126"/>
    </location>
</feature>
<name>A0ABW7UBG0_9ACTN</name>
<dbReference type="RefSeq" id="WP_398710711.1">
    <property type="nucleotide sequence ID" value="NZ_JBIRUI010000009.1"/>
</dbReference>
<accession>A0ABW7UBG0</accession>
<feature type="compositionally biased region" description="Pro residues" evidence="1">
    <location>
        <begin position="87"/>
        <end position="100"/>
    </location>
</feature>
<reference evidence="3 4" key="1">
    <citation type="submission" date="2024-10" db="EMBL/GenBank/DDBJ databases">
        <title>The Natural Products Discovery Center: Release of the First 8490 Sequenced Strains for Exploring Actinobacteria Biosynthetic Diversity.</title>
        <authorList>
            <person name="Kalkreuter E."/>
            <person name="Kautsar S.A."/>
            <person name="Yang D."/>
            <person name="Bader C.D."/>
            <person name="Teijaro C.N."/>
            <person name="Fluegel L."/>
            <person name="Davis C.M."/>
            <person name="Simpson J.R."/>
            <person name="Lauterbach L."/>
            <person name="Steele A.D."/>
            <person name="Gui C."/>
            <person name="Meng S."/>
            <person name="Li G."/>
            <person name="Viehrig K."/>
            <person name="Ye F."/>
            <person name="Su P."/>
            <person name="Kiefer A.F."/>
            <person name="Nichols A."/>
            <person name="Cepeda A.J."/>
            <person name="Yan W."/>
            <person name="Fan B."/>
            <person name="Jiang Y."/>
            <person name="Adhikari A."/>
            <person name="Zheng C.-J."/>
            <person name="Schuster L."/>
            <person name="Cowan T.M."/>
            <person name="Smanski M.J."/>
            <person name="Chevrette M.G."/>
            <person name="De Carvalho L.P.S."/>
            <person name="Shen B."/>
        </authorList>
    </citation>
    <scope>NUCLEOTIDE SEQUENCE [LARGE SCALE GENOMIC DNA]</scope>
    <source>
        <strain evidence="3 4">NPDC020602</strain>
    </source>
</reference>
<proteinExistence type="predicted"/>
<protein>
    <recommendedName>
        <fullName evidence="5">Secreted protein</fullName>
    </recommendedName>
</protein>
<evidence type="ECO:0000256" key="1">
    <source>
        <dbReference type="SAM" id="MobiDB-lite"/>
    </source>
</evidence>
<comment type="caution">
    <text evidence="3">The sequence shown here is derived from an EMBL/GenBank/DDBJ whole genome shotgun (WGS) entry which is preliminary data.</text>
</comment>
<sequence>MTARTGLSILAVLLVVLQLLTAASFAAAHAPPHTVAEAPFGTKPSGATPHDEVVTCRDAELPGDPIGPPRTRDRHRTADKPAASERPSPPRSAPTAPRPPTRGAADPSPARSPGLHSTAALQVFRC</sequence>